<evidence type="ECO:0000256" key="9">
    <source>
        <dbReference type="ARBA" id="ARBA00023204"/>
    </source>
</evidence>
<dbReference type="Pfam" id="PF10576">
    <property type="entry name" value="EndIII_4Fe-2S"/>
    <property type="match status" value="1"/>
</dbReference>
<keyword evidence="14" id="KW-0255">Endonuclease</keyword>
<dbReference type="RefSeq" id="WP_093396242.1">
    <property type="nucleotide sequence ID" value="NZ_FOUU01000012.1"/>
</dbReference>
<dbReference type="NCBIfam" id="TIGR01083">
    <property type="entry name" value="nth"/>
    <property type="match status" value="1"/>
</dbReference>
<evidence type="ECO:0000256" key="1">
    <source>
        <dbReference type="ARBA" id="ARBA00008343"/>
    </source>
</evidence>
<dbReference type="InterPro" id="IPR000445">
    <property type="entry name" value="HhH_motif"/>
</dbReference>
<dbReference type="Proteomes" id="UP000199611">
    <property type="component" value="Unassembled WGS sequence"/>
</dbReference>
<feature type="domain" description="HhH-GPD" evidence="13">
    <location>
        <begin position="42"/>
        <end position="190"/>
    </location>
</feature>
<dbReference type="PANTHER" id="PTHR10359">
    <property type="entry name" value="A/G-SPECIFIC ADENINE GLYCOSYLASE/ENDONUCLEASE III"/>
    <property type="match status" value="1"/>
</dbReference>
<dbReference type="STRING" id="39841.SAMN05660836_02504"/>
<feature type="binding site" evidence="12">
    <location>
        <position position="208"/>
    </location>
    <ligand>
        <name>[4Fe-4S] cluster</name>
        <dbReference type="ChEBI" id="CHEBI:49883"/>
    </ligand>
</feature>
<dbReference type="SUPFAM" id="SSF48150">
    <property type="entry name" value="DNA-glycosylase"/>
    <property type="match status" value="1"/>
</dbReference>
<evidence type="ECO:0000256" key="2">
    <source>
        <dbReference type="ARBA" id="ARBA00022485"/>
    </source>
</evidence>
<evidence type="ECO:0000256" key="12">
    <source>
        <dbReference type="HAMAP-Rule" id="MF_00942"/>
    </source>
</evidence>
<sequence>MKNADLENRYGAVLNAFRRVYPDPKLALRFENPFQLLVAVILSAQCTDERVNSVTEELFKKVKGPEDIIRMSDEELENLIRPTGYYRQKAKSLKGCCEVLLKNYGGEIPTRMDELVKLPGVGRKTAAMVLGNAFGINEGIAVDTHVRRVAQRVGLSDHDTPEKIEQDLMKHIPRDLWTWFSNATILHGRNVCKARKPNCGECPVKEVCRFFMKSGGV</sequence>
<evidence type="ECO:0000256" key="5">
    <source>
        <dbReference type="ARBA" id="ARBA00022801"/>
    </source>
</evidence>
<keyword evidence="7 12" id="KW-0411">Iron-sulfur</keyword>
<dbReference type="GO" id="GO:0051539">
    <property type="term" value="F:4 iron, 4 sulfur cluster binding"/>
    <property type="evidence" value="ECO:0007669"/>
    <property type="project" value="UniProtKB-UniRule"/>
</dbReference>
<dbReference type="InterPro" id="IPR023170">
    <property type="entry name" value="HhH_base_excis_C"/>
</dbReference>
<keyword evidence="15" id="KW-1185">Reference proteome</keyword>
<accession>A0A1I4VY48</accession>
<comment type="catalytic activity">
    <reaction evidence="12">
        <text>2'-deoxyribonucleotide-(2'-deoxyribose 5'-phosphate)-2'-deoxyribonucleotide-DNA = a 3'-end 2'-deoxyribonucleotide-(2,3-dehydro-2,3-deoxyribose 5'-phosphate)-DNA + a 5'-end 5'-phospho-2'-deoxyribonucleoside-DNA + H(+)</text>
        <dbReference type="Rhea" id="RHEA:66592"/>
        <dbReference type="Rhea" id="RHEA-COMP:13180"/>
        <dbReference type="Rhea" id="RHEA-COMP:16897"/>
        <dbReference type="Rhea" id="RHEA-COMP:17067"/>
        <dbReference type="ChEBI" id="CHEBI:15378"/>
        <dbReference type="ChEBI" id="CHEBI:136412"/>
        <dbReference type="ChEBI" id="CHEBI:157695"/>
        <dbReference type="ChEBI" id="CHEBI:167181"/>
        <dbReference type="EC" id="4.2.99.18"/>
    </reaction>
</comment>
<evidence type="ECO:0000259" key="13">
    <source>
        <dbReference type="SMART" id="SM00478"/>
    </source>
</evidence>
<dbReference type="GO" id="GO:0140078">
    <property type="term" value="F:class I DNA-(apurinic or apyrimidinic site) endonuclease activity"/>
    <property type="evidence" value="ECO:0007669"/>
    <property type="project" value="UniProtKB-EC"/>
</dbReference>
<dbReference type="EMBL" id="FOUU01000012">
    <property type="protein sequence ID" value="SFN05889.1"/>
    <property type="molecule type" value="Genomic_DNA"/>
</dbReference>
<dbReference type="InterPro" id="IPR004036">
    <property type="entry name" value="Endonuclease-III-like_CS2"/>
</dbReference>
<comment type="cofactor">
    <cofactor evidence="12">
        <name>[4Fe-4S] cluster</name>
        <dbReference type="ChEBI" id="CHEBI:49883"/>
    </cofactor>
    <text evidence="12">Binds 1 [4Fe-4S] cluster.</text>
</comment>
<evidence type="ECO:0000313" key="15">
    <source>
        <dbReference type="Proteomes" id="UP000199611"/>
    </source>
</evidence>
<keyword evidence="11 12" id="KW-0326">Glycosidase</keyword>
<evidence type="ECO:0000313" key="14">
    <source>
        <dbReference type="EMBL" id="SFN05889.1"/>
    </source>
</evidence>
<dbReference type="OrthoDB" id="9800977at2"/>
<dbReference type="GO" id="GO:0006285">
    <property type="term" value="P:base-excision repair, AP site formation"/>
    <property type="evidence" value="ECO:0007669"/>
    <property type="project" value="TreeGrafter"/>
</dbReference>
<name>A0A1I4VY48_9BACT</name>
<feature type="binding site" evidence="12">
    <location>
        <position position="199"/>
    </location>
    <ligand>
        <name>[4Fe-4S] cluster</name>
        <dbReference type="ChEBI" id="CHEBI:49883"/>
    </ligand>
</feature>
<evidence type="ECO:0000256" key="4">
    <source>
        <dbReference type="ARBA" id="ARBA00022763"/>
    </source>
</evidence>
<keyword evidence="6 12" id="KW-0408">Iron</keyword>
<dbReference type="PROSITE" id="PS01155">
    <property type="entry name" value="ENDONUCLEASE_III_2"/>
    <property type="match status" value="1"/>
</dbReference>
<evidence type="ECO:0000256" key="6">
    <source>
        <dbReference type="ARBA" id="ARBA00023004"/>
    </source>
</evidence>
<comment type="similarity">
    <text evidence="1 12">Belongs to the Nth/MutY family.</text>
</comment>
<gene>
    <name evidence="12" type="primary">nth</name>
    <name evidence="14" type="ORF">SAMN05660836_02504</name>
</gene>
<dbReference type="PIRSF" id="PIRSF001435">
    <property type="entry name" value="Nth"/>
    <property type="match status" value="1"/>
</dbReference>
<dbReference type="EC" id="4.2.99.18" evidence="12"/>
<keyword evidence="8 12" id="KW-0238">DNA-binding</keyword>
<dbReference type="PANTHER" id="PTHR10359:SF18">
    <property type="entry name" value="ENDONUCLEASE III"/>
    <property type="match status" value="1"/>
</dbReference>
<keyword evidence="5 12" id="KW-0378">Hydrolase</keyword>
<keyword evidence="2 12" id="KW-0004">4Fe-4S</keyword>
<dbReference type="Pfam" id="PF00633">
    <property type="entry name" value="HHH"/>
    <property type="match status" value="1"/>
</dbReference>
<keyword evidence="4 12" id="KW-0227">DNA damage</keyword>
<dbReference type="GO" id="GO:0003677">
    <property type="term" value="F:DNA binding"/>
    <property type="evidence" value="ECO:0007669"/>
    <property type="project" value="UniProtKB-UniRule"/>
</dbReference>
<reference evidence="15" key="1">
    <citation type="submission" date="2016-10" db="EMBL/GenBank/DDBJ databases">
        <authorList>
            <person name="Varghese N."/>
            <person name="Submissions S."/>
        </authorList>
    </citation>
    <scope>NUCLEOTIDE SEQUENCE [LARGE SCALE GENOMIC DNA]</scope>
    <source>
        <strain evidence="15">DSM 9990</strain>
    </source>
</reference>
<dbReference type="InterPro" id="IPR003265">
    <property type="entry name" value="HhH-GPD_domain"/>
</dbReference>
<evidence type="ECO:0000256" key="8">
    <source>
        <dbReference type="ARBA" id="ARBA00023125"/>
    </source>
</evidence>
<dbReference type="FunFam" id="1.10.340.30:FF:000001">
    <property type="entry name" value="Endonuclease III"/>
    <property type="match status" value="1"/>
</dbReference>
<evidence type="ECO:0000256" key="7">
    <source>
        <dbReference type="ARBA" id="ARBA00023014"/>
    </source>
</evidence>
<keyword evidence="3 12" id="KW-0479">Metal-binding</keyword>
<feature type="binding site" evidence="12">
    <location>
        <position position="202"/>
    </location>
    <ligand>
        <name>[4Fe-4S] cluster</name>
        <dbReference type="ChEBI" id="CHEBI:49883"/>
    </ligand>
</feature>
<organism evidence="14 15">
    <name type="scientific">Thermodesulforhabdus norvegica</name>
    <dbReference type="NCBI Taxonomy" id="39841"/>
    <lineage>
        <taxon>Bacteria</taxon>
        <taxon>Pseudomonadati</taxon>
        <taxon>Thermodesulfobacteriota</taxon>
        <taxon>Syntrophobacteria</taxon>
        <taxon>Syntrophobacterales</taxon>
        <taxon>Thermodesulforhabdaceae</taxon>
        <taxon>Thermodesulforhabdus</taxon>
    </lineage>
</organism>
<dbReference type="CDD" id="cd00056">
    <property type="entry name" value="ENDO3c"/>
    <property type="match status" value="1"/>
</dbReference>
<dbReference type="SMART" id="SM00478">
    <property type="entry name" value="ENDO3c"/>
    <property type="match status" value="1"/>
</dbReference>
<dbReference type="Pfam" id="PF00730">
    <property type="entry name" value="HhH-GPD"/>
    <property type="match status" value="1"/>
</dbReference>
<dbReference type="HAMAP" id="MF_00942">
    <property type="entry name" value="Nth"/>
    <property type="match status" value="1"/>
</dbReference>
<dbReference type="InterPro" id="IPR005759">
    <property type="entry name" value="Nth"/>
</dbReference>
<dbReference type="InterPro" id="IPR003651">
    <property type="entry name" value="Endonuclease3_FeS-loop_motif"/>
</dbReference>
<protein>
    <recommendedName>
        <fullName evidence="12">Endonuclease III</fullName>
        <ecNumber evidence="12">4.2.99.18</ecNumber>
    </recommendedName>
    <alternativeName>
        <fullName evidence="12">DNA-(apurinic or apyrimidinic site) lyase</fullName>
    </alternativeName>
</protein>
<dbReference type="GO" id="GO:0019104">
    <property type="term" value="F:DNA N-glycosylase activity"/>
    <property type="evidence" value="ECO:0007669"/>
    <property type="project" value="UniProtKB-UniRule"/>
</dbReference>
<feature type="binding site" evidence="12">
    <location>
        <position position="192"/>
    </location>
    <ligand>
        <name>[4Fe-4S] cluster</name>
        <dbReference type="ChEBI" id="CHEBI:49883"/>
    </ligand>
</feature>
<dbReference type="Gene3D" id="1.10.1670.10">
    <property type="entry name" value="Helix-hairpin-Helix base-excision DNA repair enzymes (C-terminal)"/>
    <property type="match status" value="1"/>
</dbReference>
<proteinExistence type="inferred from homology"/>
<evidence type="ECO:0000256" key="3">
    <source>
        <dbReference type="ARBA" id="ARBA00022723"/>
    </source>
</evidence>
<dbReference type="Gene3D" id="1.10.340.30">
    <property type="entry name" value="Hypothetical protein, domain 2"/>
    <property type="match status" value="1"/>
</dbReference>
<dbReference type="GO" id="GO:0046872">
    <property type="term" value="F:metal ion binding"/>
    <property type="evidence" value="ECO:0007669"/>
    <property type="project" value="UniProtKB-KW"/>
</dbReference>
<comment type="function">
    <text evidence="12">DNA repair enzyme that has both DNA N-glycosylase activity and AP-lyase activity. The DNA N-glycosylase activity releases various damaged pyrimidines from DNA by cleaving the N-glycosidic bond, leaving an AP (apurinic/apyrimidinic) site. The AP-lyase activity cleaves the phosphodiester bond 3' to the AP site by a beta-elimination, leaving a 3'-terminal unsaturated sugar and a product with a terminal 5'-phosphate.</text>
</comment>
<evidence type="ECO:0000256" key="10">
    <source>
        <dbReference type="ARBA" id="ARBA00023239"/>
    </source>
</evidence>
<dbReference type="FunFam" id="1.10.1670.10:FF:000001">
    <property type="entry name" value="Endonuclease III"/>
    <property type="match status" value="1"/>
</dbReference>
<keyword evidence="10 12" id="KW-0456">Lyase</keyword>
<dbReference type="SMART" id="SM00525">
    <property type="entry name" value="FES"/>
    <property type="match status" value="1"/>
</dbReference>
<dbReference type="AlphaFoldDB" id="A0A1I4VY48"/>
<evidence type="ECO:0000256" key="11">
    <source>
        <dbReference type="ARBA" id="ARBA00023295"/>
    </source>
</evidence>
<keyword evidence="14" id="KW-0540">Nuclease</keyword>
<keyword evidence="9 12" id="KW-0234">DNA repair</keyword>
<dbReference type="InterPro" id="IPR011257">
    <property type="entry name" value="DNA_glycosylase"/>
</dbReference>